<feature type="transmembrane region" description="Helical" evidence="13">
    <location>
        <begin position="140"/>
        <end position="160"/>
    </location>
</feature>
<evidence type="ECO:0000313" key="14">
    <source>
        <dbReference type="EMBL" id="OON23108.1"/>
    </source>
</evidence>
<evidence type="ECO:0000256" key="12">
    <source>
        <dbReference type="SAM" id="MobiDB-lite"/>
    </source>
</evidence>
<reference evidence="14 15" key="1">
    <citation type="submission" date="2015-03" db="EMBL/GenBank/DDBJ databases">
        <title>Draft genome of the nematode, Opisthorchis viverrini.</title>
        <authorList>
            <person name="Mitreva M."/>
        </authorList>
    </citation>
    <scope>NUCLEOTIDE SEQUENCE [LARGE SCALE GENOMIC DNA]</scope>
    <source>
        <strain evidence="14">Khon Kaen</strain>
    </source>
</reference>
<keyword evidence="4 11" id="KW-0812">Transmembrane</keyword>
<dbReference type="PANTHER" id="PTHR11690">
    <property type="entry name" value="AMILORIDE-SENSITIVE SODIUM CHANNEL-RELATED"/>
    <property type="match status" value="1"/>
</dbReference>
<evidence type="ECO:0000256" key="9">
    <source>
        <dbReference type="ARBA" id="ARBA00023201"/>
    </source>
</evidence>
<protein>
    <submittedName>
        <fullName evidence="14">Amiloride-sensitive sodium channel</fullName>
    </submittedName>
</protein>
<dbReference type="EMBL" id="KV891609">
    <property type="protein sequence ID" value="OON23108.1"/>
    <property type="molecule type" value="Genomic_DNA"/>
</dbReference>
<feature type="region of interest" description="Disordered" evidence="12">
    <location>
        <begin position="26"/>
        <end position="98"/>
    </location>
</feature>
<evidence type="ECO:0000313" key="15">
    <source>
        <dbReference type="Proteomes" id="UP000243686"/>
    </source>
</evidence>
<keyword evidence="3 11" id="KW-0894">Sodium channel</keyword>
<evidence type="ECO:0000256" key="6">
    <source>
        <dbReference type="ARBA" id="ARBA00023053"/>
    </source>
</evidence>
<dbReference type="Pfam" id="PF00858">
    <property type="entry name" value="ASC"/>
    <property type="match status" value="1"/>
</dbReference>
<keyword evidence="8 13" id="KW-0472">Membrane</keyword>
<evidence type="ECO:0000256" key="2">
    <source>
        <dbReference type="ARBA" id="ARBA00022448"/>
    </source>
</evidence>
<keyword evidence="6" id="KW-0915">Sodium</keyword>
<evidence type="ECO:0000256" key="8">
    <source>
        <dbReference type="ARBA" id="ARBA00023136"/>
    </source>
</evidence>
<evidence type="ECO:0000256" key="4">
    <source>
        <dbReference type="ARBA" id="ARBA00022692"/>
    </source>
</evidence>
<keyword evidence="15" id="KW-1185">Reference proteome</keyword>
<dbReference type="GO" id="GO:0005886">
    <property type="term" value="C:plasma membrane"/>
    <property type="evidence" value="ECO:0007669"/>
    <property type="project" value="TreeGrafter"/>
</dbReference>
<sequence length="768" mass="87607">MSLDQDKPKARTSLFGGNMLDCTGELQQTKEKFNEEFSAKEPRSTQPGVKSSDEAMDNHQLVTVSSNENKETVSKGITTNNTALDSSQPDDGSSLPTDLMNCNYPEVASTPRRPRTFGEISSIRGVQNISRAETPFIRSLWILFVITMTSLLTIFSSFLIRDYLLYETNWHTRTLRDDKTAFPSITLCAHNPFSLEANRFWREGSTLNPKQINSRFTEIATEVLRQHNVAFSINLLLLDSIETFYTNLDPKVRYNIGHKMEMFPHCMVTSESAHIVAEKCKLELDTELHLHRISHPKYFNCWTIEGKALEATKEITRLIMLVQLVPSKKINEANLSFIMDTFTRGEGVISVVHEPGTYPEIEKHGINIQPNRMNQIIYKPVLWNRLATPKAPCSDQPPPISDLGINYTYTQGQCLNTVVQEQLLARCGCLNTEYPRPASTDFPVNPTPYCTSLNESLTNPEMASRLIERFQCIGEVMDQLKKIKEEATRQGRCPPRCSYFTYENRLSVTLWDPNAHNLAAYTERYRKLDGLLKAHSSMNMTNSFVSYWNASMQQFSSLDFESHNQPEQFAEYSQFVDGSVTYISLTRQEFETTVMDEHLVFDVYILISRIGGLCSLCIGLTMAFFIEVVEYAYMRLLYNRMNEQSRKWGFRRPAHVTQTNVPSTELSNIDGSRTVLRRTRRKRYRMCCCHRPWPKSSSVTPHDPSLKQSHYQYIYVSGDSPDSAQTESTVAAKLLPFNLELGVLANSLPAVRSSSNRNSYAEALVLDQ</sequence>
<evidence type="ECO:0000256" key="7">
    <source>
        <dbReference type="ARBA" id="ARBA00023065"/>
    </source>
</evidence>
<evidence type="ECO:0000256" key="10">
    <source>
        <dbReference type="ARBA" id="ARBA00023303"/>
    </source>
</evidence>
<feature type="non-terminal residue" evidence="14">
    <location>
        <position position="768"/>
    </location>
</feature>
<gene>
    <name evidence="14" type="ORF">X801_00981</name>
</gene>
<keyword evidence="9 11" id="KW-0739">Sodium transport</keyword>
<evidence type="ECO:0000256" key="13">
    <source>
        <dbReference type="SAM" id="Phobius"/>
    </source>
</evidence>
<keyword evidence="2 11" id="KW-0813">Transport</keyword>
<dbReference type="Gene3D" id="2.60.470.10">
    <property type="entry name" value="Acid-sensing ion channels like domains"/>
    <property type="match status" value="1"/>
</dbReference>
<evidence type="ECO:0000256" key="1">
    <source>
        <dbReference type="ARBA" id="ARBA00004141"/>
    </source>
</evidence>
<feature type="compositionally biased region" description="Basic and acidic residues" evidence="12">
    <location>
        <begin position="28"/>
        <end position="43"/>
    </location>
</feature>
<accession>A0A1S8X8U6</accession>
<feature type="compositionally biased region" description="Polar residues" evidence="12">
    <location>
        <begin position="75"/>
        <end position="96"/>
    </location>
</feature>
<dbReference type="InterPro" id="IPR001873">
    <property type="entry name" value="ENaC"/>
</dbReference>
<organism evidence="14 15">
    <name type="scientific">Opisthorchis viverrini</name>
    <name type="common">Southeast Asian liver fluke</name>
    <dbReference type="NCBI Taxonomy" id="6198"/>
    <lineage>
        <taxon>Eukaryota</taxon>
        <taxon>Metazoa</taxon>
        <taxon>Spiralia</taxon>
        <taxon>Lophotrochozoa</taxon>
        <taxon>Platyhelminthes</taxon>
        <taxon>Trematoda</taxon>
        <taxon>Digenea</taxon>
        <taxon>Opisthorchiida</taxon>
        <taxon>Opisthorchiata</taxon>
        <taxon>Opisthorchiidae</taxon>
        <taxon>Opisthorchis</taxon>
    </lineage>
</organism>
<keyword evidence="5 13" id="KW-1133">Transmembrane helix</keyword>
<evidence type="ECO:0000256" key="11">
    <source>
        <dbReference type="RuleBase" id="RU000679"/>
    </source>
</evidence>
<dbReference type="GO" id="GO:0015280">
    <property type="term" value="F:ligand-gated sodium channel activity"/>
    <property type="evidence" value="ECO:0007669"/>
    <property type="project" value="TreeGrafter"/>
</dbReference>
<name>A0A1S8X8U6_OPIVI</name>
<keyword evidence="7 11" id="KW-0406">Ion transport</keyword>
<evidence type="ECO:0000256" key="5">
    <source>
        <dbReference type="ARBA" id="ARBA00022989"/>
    </source>
</evidence>
<feature type="region of interest" description="Disordered" evidence="12">
    <location>
        <begin position="1"/>
        <end position="20"/>
    </location>
</feature>
<dbReference type="PRINTS" id="PR01078">
    <property type="entry name" value="AMINACHANNEL"/>
</dbReference>
<comment type="similarity">
    <text evidence="11">Belongs to the amiloride-sensitive sodium channel (TC 1.A.6) family.</text>
</comment>
<dbReference type="Proteomes" id="UP000243686">
    <property type="component" value="Unassembled WGS sequence"/>
</dbReference>
<proteinExistence type="inferred from homology"/>
<evidence type="ECO:0000256" key="3">
    <source>
        <dbReference type="ARBA" id="ARBA00022461"/>
    </source>
</evidence>
<comment type="subcellular location">
    <subcellularLocation>
        <location evidence="1">Membrane</location>
        <topology evidence="1">Multi-pass membrane protein</topology>
    </subcellularLocation>
</comment>
<keyword evidence="10 11" id="KW-0407">Ion channel</keyword>
<dbReference type="AlphaFoldDB" id="A0A1S8X8U6"/>